<dbReference type="GO" id="GO:0031177">
    <property type="term" value="F:phosphopantetheine binding"/>
    <property type="evidence" value="ECO:0007669"/>
    <property type="project" value="TreeGrafter"/>
</dbReference>
<evidence type="ECO:0000256" key="5">
    <source>
        <dbReference type="ARBA" id="ARBA00023194"/>
    </source>
</evidence>
<evidence type="ECO:0000256" key="2">
    <source>
        <dbReference type="ARBA" id="ARBA00022450"/>
    </source>
</evidence>
<dbReference type="Pfam" id="PF07993">
    <property type="entry name" value="NAD_binding_4"/>
    <property type="match status" value="1"/>
</dbReference>
<dbReference type="InterPro" id="IPR006162">
    <property type="entry name" value="Ppantetheine_attach_site"/>
</dbReference>
<evidence type="ECO:0000256" key="4">
    <source>
        <dbReference type="ARBA" id="ARBA00022598"/>
    </source>
</evidence>
<dbReference type="GO" id="GO:0016874">
    <property type="term" value="F:ligase activity"/>
    <property type="evidence" value="ECO:0007669"/>
    <property type="project" value="UniProtKB-KW"/>
</dbReference>
<keyword evidence="4" id="KW-0436">Ligase</keyword>
<dbReference type="InterPro" id="IPR009081">
    <property type="entry name" value="PP-bd_ACP"/>
</dbReference>
<dbReference type="InterPro" id="IPR000873">
    <property type="entry name" value="AMP-dep_synth/lig_dom"/>
</dbReference>
<dbReference type="InterPro" id="IPR042099">
    <property type="entry name" value="ANL_N_sf"/>
</dbReference>
<evidence type="ECO:0000256" key="3">
    <source>
        <dbReference type="ARBA" id="ARBA00022553"/>
    </source>
</evidence>
<dbReference type="Gene3D" id="3.30.300.30">
    <property type="match status" value="2"/>
</dbReference>
<dbReference type="GO" id="GO:0017000">
    <property type="term" value="P:antibiotic biosynthetic process"/>
    <property type="evidence" value="ECO:0007669"/>
    <property type="project" value="UniProtKB-KW"/>
</dbReference>
<evidence type="ECO:0000313" key="8">
    <source>
        <dbReference type="Proteomes" id="UP001299265"/>
    </source>
</evidence>
<dbReference type="InterPro" id="IPR036291">
    <property type="entry name" value="NAD(P)-bd_dom_sf"/>
</dbReference>
<dbReference type="NCBIfam" id="TIGR01733">
    <property type="entry name" value="AA-adenyl-dom"/>
    <property type="match status" value="2"/>
</dbReference>
<feature type="domain" description="Carrier" evidence="6">
    <location>
        <begin position="960"/>
        <end position="1035"/>
    </location>
</feature>
<dbReference type="Gene3D" id="3.30.559.30">
    <property type="entry name" value="Nonribosomal peptide synthetase, condensation domain"/>
    <property type="match status" value="2"/>
</dbReference>
<dbReference type="CDD" id="cd05930">
    <property type="entry name" value="A_NRPS"/>
    <property type="match status" value="2"/>
</dbReference>
<feature type="domain" description="Carrier" evidence="6">
    <location>
        <begin position="2012"/>
        <end position="2086"/>
    </location>
</feature>
<dbReference type="InterPro" id="IPR001242">
    <property type="entry name" value="Condensation_dom"/>
</dbReference>
<dbReference type="SUPFAM" id="SSF52777">
    <property type="entry name" value="CoA-dependent acyltransferases"/>
    <property type="match status" value="4"/>
</dbReference>
<dbReference type="GO" id="GO:0008610">
    <property type="term" value="P:lipid biosynthetic process"/>
    <property type="evidence" value="ECO:0007669"/>
    <property type="project" value="UniProtKB-ARBA"/>
</dbReference>
<dbReference type="Pfam" id="PF00668">
    <property type="entry name" value="Condensation"/>
    <property type="match status" value="2"/>
</dbReference>
<dbReference type="Pfam" id="PF00501">
    <property type="entry name" value="AMP-binding"/>
    <property type="match status" value="2"/>
</dbReference>
<dbReference type="SUPFAM" id="SSF51735">
    <property type="entry name" value="NAD(P)-binding Rossmann-fold domains"/>
    <property type="match status" value="1"/>
</dbReference>
<keyword evidence="5" id="KW-0045">Antibiotic biosynthesis</keyword>
<keyword evidence="2" id="KW-0596">Phosphopantetheine</keyword>
<comment type="cofactor">
    <cofactor evidence="1">
        <name>pantetheine 4'-phosphate</name>
        <dbReference type="ChEBI" id="CHEBI:47942"/>
    </cofactor>
</comment>
<dbReference type="InterPro" id="IPR020845">
    <property type="entry name" value="AMP-binding_CS"/>
</dbReference>
<reference evidence="7 8" key="1">
    <citation type="submission" date="2021-11" db="EMBL/GenBank/DDBJ databases">
        <title>Lacrimispora sp. nov. NSJ-141 isolated from human feces.</title>
        <authorList>
            <person name="Abdugheni R."/>
        </authorList>
    </citation>
    <scope>NUCLEOTIDE SEQUENCE [LARGE SCALE GENOMIC DNA]</scope>
    <source>
        <strain evidence="7 8">NSJ-141</strain>
    </source>
</reference>
<dbReference type="SUPFAM" id="SSF56801">
    <property type="entry name" value="Acetyl-CoA synthetase-like"/>
    <property type="match status" value="2"/>
</dbReference>
<keyword evidence="8" id="KW-1185">Reference proteome</keyword>
<dbReference type="GO" id="GO:0044550">
    <property type="term" value="P:secondary metabolite biosynthetic process"/>
    <property type="evidence" value="ECO:0007669"/>
    <property type="project" value="TreeGrafter"/>
</dbReference>
<proteinExistence type="predicted"/>
<dbReference type="PANTHER" id="PTHR45527">
    <property type="entry name" value="NONRIBOSOMAL PEPTIDE SYNTHETASE"/>
    <property type="match status" value="1"/>
</dbReference>
<dbReference type="PROSITE" id="PS00012">
    <property type="entry name" value="PHOSPHOPANTETHEINE"/>
    <property type="match status" value="1"/>
</dbReference>
<dbReference type="GO" id="GO:0043041">
    <property type="term" value="P:amino acid activation for nonribosomal peptide biosynthetic process"/>
    <property type="evidence" value="ECO:0007669"/>
    <property type="project" value="TreeGrafter"/>
</dbReference>
<evidence type="ECO:0000259" key="6">
    <source>
        <dbReference type="PROSITE" id="PS50075"/>
    </source>
</evidence>
<dbReference type="InterPro" id="IPR010071">
    <property type="entry name" value="AA_adenyl_dom"/>
</dbReference>
<organism evidence="7 8">
    <name type="scientific">Lientehia hominis</name>
    <dbReference type="NCBI Taxonomy" id="2897778"/>
    <lineage>
        <taxon>Bacteria</taxon>
        <taxon>Bacillati</taxon>
        <taxon>Bacillota</taxon>
        <taxon>Clostridia</taxon>
        <taxon>Lachnospirales</taxon>
        <taxon>Lachnospiraceae</taxon>
        <taxon>Lientehia</taxon>
    </lineage>
</organism>
<dbReference type="InterPro" id="IPR045851">
    <property type="entry name" value="AMP-bd_C_sf"/>
</dbReference>
<dbReference type="Pfam" id="PF00550">
    <property type="entry name" value="PP-binding"/>
    <property type="match status" value="2"/>
</dbReference>
<dbReference type="Gene3D" id="3.40.50.12780">
    <property type="entry name" value="N-terminal domain of ligase-like"/>
    <property type="match status" value="2"/>
</dbReference>
<dbReference type="Gene3D" id="3.30.559.10">
    <property type="entry name" value="Chloramphenicol acetyltransferase-like domain"/>
    <property type="match status" value="2"/>
</dbReference>
<dbReference type="Gene3D" id="3.40.50.720">
    <property type="entry name" value="NAD(P)-binding Rossmann-like Domain"/>
    <property type="match status" value="1"/>
</dbReference>
<gene>
    <name evidence="7" type="ORF">LQE92_05235</name>
</gene>
<comment type="caution">
    <text evidence="7">The sequence shown here is derived from an EMBL/GenBank/DDBJ whole genome shotgun (WGS) entry which is preliminary data.</text>
</comment>
<dbReference type="SUPFAM" id="SSF47336">
    <property type="entry name" value="ACP-like"/>
    <property type="match status" value="2"/>
</dbReference>
<sequence length="2480" mass="277416">MESKGHRFPLSLSQRNIWDLERTFDGTSVNNISTTIRLQGRMDFVILQESIRLVLKMDPSLRTRILWEDGELLQYHVPFSEEDFPVFDFSHTSSEGIESWEAAMTRETIPLTGGPLYRFVLFRAGENAGGVLVKIHHIISDGWSQVLVCNRIGQTYLDLLAGKEPLLEEAPSYELHVEEERDYLASKAYSRDERYWRDILEKSGEPSVLKSVKSAAVSPVGRRFSCDLPQVLNHAIYSYCLEKRVAPFAVFYMALAIYFKRIGGADRFMVGVPIFNRTNFLFKQSTGMFVTTLPFYNKINDEWTLDQFNEELAEAWFEMLRHQRFPFSHIEKLAGENKGQEGRLFHIALSYQDSKIVESRDASVMLSGRWHYSGYQSEQLCIHLTNLLDNKCYSVDYDYLTQFFAEEEIVRLHKSLCNILMEALSNPDKPIYQLAVLTAEERERVLYTFNRTDRLLEERSVCEALEETASDYPSRAAAIYGGERLTYEALLCRASDIACTVKSRMGEGRELAAVLLPRGFTLLESMTAILKAGFGYLLLSPELPAGRIRNILERSGAGILLTDRENRENFGWPGSPVPVICVEDIGRGTVSCPDEALKEKLKSPDRLAYVVYTSGSTGEPKGVEITQRNLLNLSRAMSHIYGKGAVLSVCNVGFDAFMLESIVALLNGKTIVLPEEEELESPRRLAGLITGYAVGFFSMTPSRLSALLKDSVFCGAMRRMESIVCGGEAFPADLLKKLKNVSHARIYNQYGPSETTVGVSIKELSHAARITAGRPMDNCKLYVLDKWMNPLPAGVYGQLYVGGACVGRGYRNQPELTKESFLDNPFENGEKMYFTGDSACWTADGEIVLSGRLDKQVKLRGLRIEPQEVAACIASYPGVKTAASRVCEINGQMLLLAYYCSEERIPETELLAFAATYLPRYMIPSYIMRLEEIPTNGNGKVEEEKLPLPGEEGQESLTAPVSAVLLQDIVDIFREVLSLKEMGPDSDYFLSGGNSLNAMETISAMEDKTGFVIRVADLYACRTARRLTAYLKKADGYGEEDILPAEGKRIEKAPDREWYPLSPMQQGIYVQSYLDPTGLSYNMPGAFRLSEKPDFQRLENAFRHLIRQDAVFRTSFVQEAGGVHARIEKEVPFSLTEIEALCFEEACGEFLKPFDLGRAPLLRAGIWKNQEQEWFLLLDSHHIIGDGLSTPLVLRRLNEAYCGKKTKVSLSYHDYAYALSAETEEENQEEREYWKERLQNLPEPLMLPADFVRSREFDFRGRAYQMEMPKPVNLACEDYCKRHGISAFTLFLAAYGLLLSRISGREDFILGAPVAGRVCPGTQDICGPFINTLPLRLRPEKEKTVSAYLEEIRTEVAGMLDHQRISLEEIITMLGLPRGAQNPLYQLMLTQSPVDESAFVLDGKPMEFRPISTGAVKMDMVVELSKKGDAYILRFSYASSVFLEDTVRYYGRCLERILQELCSERDLPLGEVPVLSAEDHEKYVEIPNYLATPFVNLPIHRMIENKIKAMPDMPAILYHGATVTMREIERRACGLAAMLREEGAEPGQCIGLCMGRTPDMIAAMFGILKAGCVYVPMLPSFPEARLSYMLEISGAVCVLCDEEALRCLPEQLPCRTLLASERTEEQFSDAPVSGGDLVNVLFTSGSTGKPKGVMLRHRSVSNLYGQMRELLEPIGGPVLCSTNSIFDCFIVETLFPLAMGKLIVLADEEEMMLPWKLAELISRNGVEIFEMTPSRLQMCLGNEAFCRAASGLRIVLLGGEVLTKRLLTKFYEVSEGTLMNMYGPTEATVFTTMAAVGPGDPITVGRPLNNTRVYVLDEDMRPVIPTGCGELYIAGECLAGGYISRPDLTEASFLPDLYFPGERMYRSGDIVRLRLDGTYDFIGRADAQVKLNGQRVELDEITGALLDSGFAGQAATVAVRKDDGSMELCSFYRPAAGKTDVRGPLMEYLRRMLPSYMVPSRVIPLEAMPMTATSKIDMQTLKKMALEGLEHVQADVPEVLNVSEACREKTSPSPEINEEFVLDIWNQVLSKKAVEPDVSFFEQGGTSLAALSVLSSYFNCHLEMSLAEFYANPTARGQAALLRGNAGGKERTQFSSETEAADQEAEFAKVVFPVREPEKRFALITGATGFFGVHLLKALLDRGEEEIICLMRDGDKERLLECLSWYFGRGVIMGERRRISVVRGDLSKEKLGLSDSDYRELAGRVGEIFHGAADVRHYAADADAFFKTNVGGTEQMLALAREAGARFYHMSTCSVSGEYLKDGRKEAVFTENDYDIGQIWEDNIYVKSKFLAEGLVLEAIHRGLPAKIFRLGRLVGRASDGVFQRNPDTNAFYLLMRAFHLVGAIPRTVAKTEVDLTPIDYCAGAVLALKDSEGSIFHIMNPDPPAVEAAAKALEEEIYIVPDETFTHMLAETAKGPYREFVSTLIDFWHHVRLEPPVIQVSNRKTKEQLDKAGFCFEIPAPGRLLSGFTLQDSWMGKGE</sequence>
<evidence type="ECO:0000256" key="1">
    <source>
        <dbReference type="ARBA" id="ARBA00001957"/>
    </source>
</evidence>
<protein>
    <submittedName>
        <fullName evidence="7">Amino acid adenylation domain-containing protein</fullName>
    </submittedName>
</protein>
<dbReference type="InterPro" id="IPR036736">
    <property type="entry name" value="ACP-like_sf"/>
</dbReference>
<dbReference type="GO" id="GO:0005737">
    <property type="term" value="C:cytoplasm"/>
    <property type="evidence" value="ECO:0007669"/>
    <property type="project" value="TreeGrafter"/>
</dbReference>
<dbReference type="EMBL" id="JAJNOR010000002">
    <property type="protein sequence ID" value="MCD2492029.1"/>
    <property type="molecule type" value="Genomic_DNA"/>
</dbReference>
<dbReference type="Gene3D" id="1.10.1200.10">
    <property type="entry name" value="ACP-like"/>
    <property type="match status" value="2"/>
</dbReference>
<dbReference type="InterPro" id="IPR023213">
    <property type="entry name" value="CAT-like_dom_sf"/>
</dbReference>
<dbReference type="InterPro" id="IPR013120">
    <property type="entry name" value="FAR_NAD-bd"/>
</dbReference>
<evidence type="ECO:0000313" key="7">
    <source>
        <dbReference type="EMBL" id="MCD2492029.1"/>
    </source>
</evidence>
<dbReference type="RefSeq" id="WP_231062051.1">
    <property type="nucleotide sequence ID" value="NZ_JAJNOR010000002.1"/>
</dbReference>
<keyword evidence="3" id="KW-0597">Phosphoprotein</keyword>
<dbReference type="PROSITE" id="PS50075">
    <property type="entry name" value="CARRIER"/>
    <property type="match status" value="2"/>
</dbReference>
<dbReference type="Proteomes" id="UP001299265">
    <property type="component" value="Unassembled WGS sequence"/>
</dbReference>
<dbReference type="PANTHER" id="PTHR45527:SF1">
    <property type="entry name" value="FATTY ACID SYNTHASE"/>
    <property type="match status" value="1"/>
</dbReference>
<dbReference type="PROSITE" id="PS00455">
    <property type="entry name" value="AMP_BINDING"/>
    <property type="match status" value="2"/>
</dbReference>
<name>A0AAP2RGY3_9FIRM</name>
<accession>A0AAP2RGY3</accession>